<dbReference type="AlphaFoldDB" id="A0A1G7QSK9"/>
<accession>A0A1G7QSK9</accession>
<proteinExistence type="predicted"/>
<protein>
    <recommendedName>
        <fullName evidence="3">Toxin CptA</fullName>
    </recommendedName>
</protein>
<keyword evidence="2" id="KW-1185">Reference proteome</keyword>
<reference evidence="1 2" key="1">
    <citation type="submission" date="2016-10" db="EMBL/GenBank/DDBJ databases">
        <authorList>
            <person name="de Groot N.N."/>
        </authorList>
    </citation>
    <scope>NUCLEOTIDE SEQUENCE [LARGE SCALE GENOMIC DNA]</scope>
    <source>
        <strain evidence="1 2">BH539</strain>
    </source>
</reference>
<sequence length="126" mass="13835">MALGALLLSLVYAPPWLSAAAALSMGLVLWRYAGRRRVAWQLRFVERGAMGGEVGLDAERKAGGEWQVRCTDEAGWTRCSVGCGYLGPWLVGLTLSDESYWLWPDSLGKEEGRALRRLLVAGKADH</sequence>
<dbReference type="Proteomes" id="UP000198641">
    <property type="component" value="Unassembled WGS sequence"/>
</dbReference>
<dbReference type="STRING" id="284577.SAMN05216571_103429"/>
<evidence type="ECO:0000313" key="2">
    <source>
        <dbReference type="Proteomes" id="UP000198641"/>
    </source>
</evidence>
<dbReference type="EMBL" id="FNCI01000003">
    <property type="protein sequence ID" value="SDG01506.1"/>
    <property type="molecule type" value="Genomic_DNA"/>
</dbReference>
<organism evidence="1 2">
    <name type="scientific">Onishia taeanensis</name>
    <dbReference type="NCBI Taxonomy" id="284577"/>
    <lineage>
        <taxon>Bacteria</taxon>
        <taxon>Pseudomonadati</taxon>
        <taxon>Pseudomonadota</taxon>
        <taxon>Gammaproteobacteria</taxon>
        <taxon>Oceanospirillales</taxon>
        <taxon>Halomonadaceae</taxon>
        <taxon>Onishia</taxon>
    </lineage>
</organism>
<evidence type="ECO:0000313" key="1">
    <source>
        <dbReference type="EMBL" id="SDG01506.1"/>
    </source>
</evidence>
<name>A0A1G7QSK9_9GAMM</name>
<evidence type="ECO:0008006" key="3">
    <source>
        <dbReference type="Google" id="ProtNLM"/>
    </source>
</evidence>
<gene>
    <name evidence="1" type="ORF">SAMN05216571_103429</name>
</gene>